<organism evidence="2 3">
    <name type="scientific">Tulasnella calospora MUT 4182</name>
    <dbReference type="NCBI Taxonomy" id="1051891"/>
    <lineage>
        <taxon>Eukaryota</taxon>
        <taxon>Fungi</taxon>
        <taxon>Dikarya</taxon>
        <taxon>Basidiomycota</taxon>
        <taxon>Agaricomycotina</taxon>
        <taxon>Agaricomycetes</taxon>
        <taxon>Cantharellales</taxon>
        <taxon>Tulasnellaceae</taxon>
        <taxon>Tulasnella</taxon>
    </lineage>
</organism>
<dbReference type="PANTHER" id="PTHR31687:SF3">
    <property type="entry name" value="PROTEIN URG3"/>
    <property type="match status" value="1"/>
</dbReference>
<keyword evidence="3" id="KW-1185">Reference proteome</keyword>
<evidence type="ECO:0000313" key="2">
    <source>
        <dbReference type="EMBL" id="KIO21314.1"/>
    </source>
</evidence>
<dbReference type="AlphaFoldDB" id="A0A0C3QAT1"/>
<evidence type="ECO:0000256" key="1">
    <source>
        <dbReference type="SAM" id="MobiDB-lite"/>
    </source>
</evidence>
<dbReference type="EMBL" id="KN823142">
    <property type="protein sequence ID" value="KIO21314.1"/>
    <property type="molecule type" value="Genomic_DNA"/>
</dbReference>
<reference evidence="3" key="2">
    <citation type="submission" date="2015-01" db="EMBL/GenBank/DDBJ databases">
        <title>Evolutionary Origins and Diversification of the Mycorrhizal Mutualists.</title>
        <authorList>
            <consortium name="DOE Joint Genome Institute"/>
            <consortium name="Mycorrhizal Genomics Consortium"/>
            <person name="Kohler A."/>
            <person name="Kuo A."/>
            <person name="Nagy L.G."/>
            <person name="Floudas D."/>
            <person name="Copeland A."/>
            <person name="Barry K.W."/>
            <person name="Cichocki N."/>
            <person name="Veneault-Fourrey C."/>
            <person name="LaButti K."/>
            <person name="Lindquist E.A."/>
            <person name="Lipzen A."/>
            <person name="Lundell T."/>
            <person name="Morin E."/>
            <person name="Murat C."/>
            <person name="Riley R."/>
            <person name="Ohm R."/>
            <person name="Sun H."/>
            <person name="Tunlid A."/>
            <person name="Henrissat B."/>
            <person name="Grigoriev I.V."/>
            <person name="Hibbett D.S."/>
            <person name="Martin F."/>
        </authorList>
    </citation>
    <scope>NUCLEOTIDE SEQUENCE [LARGE SCALE GENOMIC DNA]</scope>
    <source>
        <strain evidence="3">MUT 4182</strain>
    </source>
</reference>
<name>A0A0C3QAT1_9AGAM</name>
<proteinExistence type="predicted"/>
<dbReference type="Pfam" id="PF07958">
    <property type="entry name" value="DUF1688"/>
    <property type="match status" value="1"/>
</dbReference>
<gene>
    <name evidence="2" type="ORF">M407DRAFT_29089</name>
</gene>
<sequence>MQVTSANPMSGIEGRTGLLANLGQALQSTPEFFGDSARPGNMLGGLLVDFGVLTLRPGAVSSYRETPDSLPKLPPSPPAII</sequence>
<dbReference type="HOGENOM" id="CLU_2575601_0_0_1"/>
<dbReference type="PANTHER" id="PTHR31687">
    <property type="match status" value="1"/>
</dbReference>
<protein>
    <submittedName>
        <fullName evidence="2">Uncharacterized protein</fullName>
    </submittedName>
</protein>
<feature type="compositionally biased region" description="Pro residues" evidence="1">
    <location>
        <begin position="72"/>
        <end position="81"/>
    </location>
</feature>
<dbReference type="STRING" id="1051891.A0A0C3QAT1"/>
<reference evidence="2 3" key="1">
    <citation type="submission" date="2014-04" db="EMBL/GenBank/DDBJ databases">
        <authorList>
            <consortium name="DOE Joint Genome Institute"/>
            <person name="Kuo A."/>
            <person name="Girlanda M."/>
            <person name="Perotto S."/>
            <person name="Kohler A."/>
            <person name="Nagy L.G."/>
            <person name="Floudas D."/>
            <person name="Copeland A."/>
            <person name="Barry K.W."/>
            <person name="Cichocki N."/>
            <person name="Veneault-Fourrey C."/>
            <person name="LaButti K."/>
            <person name="Lindquist E.A."/>
            <person name="Lipzen A."/>
            <person name="Lundell T."/>
            <person name="Morin E."/>
            <person name="Murat C."/>
            <person name="Sun H."/>
            <person name="Tunlid A."/>
            <person name="Henrissat B."/>
            <person name="Grigoriev I.V."/>
            <person name="Hibbett D.S."/>
            <person name="Martin F."/>
            <person name="Nordberg H.P."/>
            <person name="Cantor M.N."/>
            <person name="Hua S.X."/>
        </authorList>
    </citation>
    <scope>NUCLEOTIDE SEQUENCE [LARGE SCALE GENOMIC DNA]</scope>
    <source>
        <strain evidence="2 3">MUT 4182</strain>
    </source>
</reference>
<dbReference type="InterPro" id="IPR012469">
    <property type="entry name" value="DUF1688"/>
</dbReference>
<dbReference type="Proteomes" id="UP000054248">
    <property type="component" value="Unassembled WGS sequence"/>
</dbReference>
<feature type="region of interest" description="Disordered" evidence="1">
    <location>
        <begin position="61"/>
        <end position="81"/>
    </location>
</feature>
<accession>A0A0C3QAT1</accession>
<evidence type="ECO:0000313" key="3">
    <source>
        <dbReference type="Proteomes" id="UP000054248"/>
    </source>
</evidence>